<accession>A0A3S4YFZ7</accession>
<keyword evidence="4" id="KW-1185">Reference proteome</keyword>
<feature type="transmembrane region" description="Helical" evidence="2">
    <location>
        <begin position="26"/>
        <end position="46"/>
    </location>
</feature>
<dbReference type="Proteomes" id="UP000268229">
    <property type="component" value="Chromosome"/>
</dbReference>
<evidence type="ECO:0000256" key="2">
    <source>
        <dbReference type="SAM" id="Phobius"/>
    </source>
</evidence>
<dbReference type="InterPro" id="IPR052534">
    <property type="entry name" value="Extracell_DNA_Util/SecSys_Comp"/>
</dbReference>
<keyword evidence="1" id="KW-0175">Coiled coil</keyword>
<dbReference type="OrthoDB" id="5296173at2"/>
<dbReference type="AlphaFoldDB" id="A0A3S4YFZ7"/>
<dbReference type="RefSeq" id="WP_107878559.1">
    <property type="nucleotide sequence ID" value="NZ_JBGNXI010000002.1"/>
</dbReference>
<dbReference type="GO" id="GO:0043683">
    <property type="term" value="P:type IV pilus assembly"/>
    <property type="evidence" value="ECO:0007669"/>
    <property type="project" value="TreeGrafter"/>
</dbReference>
<sequence>MIELTRINLLPYREEIQQKKKQQFKALMLLALFTGLGLSALTYLTINNAIGSQEKRNDFLNQEITKIDQNLLEINKLKKEKEDFLARKQKVEELQEKRFQAAHLIDSINVLIPEGTYITSINAENPSTYTISGKATSDNKIAMFMRSLPSTGLFTQPELLSIKKVDNSQEFTLKVLLNQTSRTVPIETSDINAAVNKQGN</sequence>
<gene>
    <name evidence="3" type="ORF">NCTC12227_00065</name>
</gene>
<evidence type="ECO:0000313" key="3">
    <source>
        <dbReference type="EMBL" id="VEJ20364.1"/>
    </source>
</evidence>
<dbReference type="Pfam" id="PF05137">
    <property type="entry name" value="PilN"/>
    <property type="match status" value="1"/>
</dbReference>
<dbReference type="STRING" id="326522.BWD08_00140"/>
<dbReference type="KEGG" id="nani:NCTC12227_00065"/>
<dbReference type="PANTHER" id="PTHR40278:SF2">
    <property type="entry name" value="TYPE IV PILUS INNER MEMBRANE COMPONENT PILN"/>
    <property type="match status" value="1"/>
</dbReference>
<keyword evidence="2" id="KW-0472">Membrane</keyword>
<protein>
    <submittedName>
        <fullName evidence="3">PilN</fullName>
    </submittedName>
</protein>
<organism evidence="3 4">
    <name type="scientific">Neisseria animaloris</name>
    <dbReference type="NCBI Taxonomy" id="326522"/>
    <lineage>
        <taxon>Bacteria</taxon>
        <taxon>Pseudomonadati</taxon>
        <taxon>Pseudomonadota</taxon>
        <taxon>Betaproteobacteria</taxon>
        <taxon>Neisseriales</taxon>
        <taxon>Neisseriaceae</taxon>
        <taxon>Neisseria</taxon>
    </lineage>
</organism>
<dbReference type="PANTHER" id="PTHR40278">
    <property type="entry name" value="DNA UTILIZATION PROTEIN HOFN"/>
    <property type="match status" value="1"/>
</dbReference>
<dbReference type="EMBL" id="LR134516">
    <property type="protein sequence ID" value="VEJ20364.1"/>
    <property type="molecule type" value="Genomic_DNA"/>
</dbReference>
<keyword evidence="2" id="KW-1133">Transmembrane helix</keyword>
<proteinExistence type="predicted"/>
<dbReference type="InterPro" id="IPR007813">
    <property type="entry name" value="PilN"/>
</dbReference>
<keyword evidence="2" id="KW-0812">Transmembrane</keyword>
<name>A0A3S4YFZ7_9NEIS</name>
<dbReference type="GO" id="GO:0043107">
    <property type="term" value="P:type IV pilus-dependent motility"/>
    <property type="evidence" value="ECO:0007669"/>
    <property type="project" value="TreeGrafter"/>
</dbReference>
<feature type="coiled-coil region" evidence="1">
    <location>
        <begin position="60"/>
        <end position="97"/>
    </location>
</feature>
<evidence type="ECO:0000256" key="1">
    <source>
        <dbReference type="SAM" id="Coils"/>
    </source>
</evidence>
<evidence type="ECO:0000313" key="4">
    <source>
        <dbReference type="Proteomes" id="UP000268229"/>
    </source>
</evidence>
<reference evidence="3 4" key="1">
    <citation type="submission" date="2018-12" db="EMBL/GenBank/DDBJ databases">
        <authorList>
            <consortium name="Pathogen Informatics"/>
        </authorList>
    </citation>
    <scope>NUCLEOTIDE SEQUENCE [LARGE SCALE GENOMIC DNA]</scope>
    <source>
        <strain evidence="3 4">NCTC12227</strain>
    </source>
</reference>